<protein>
    <submittedName>
        <fullName evidence="2">Uncharacterized protein</fullName>
    </submittedName>
</protein>
<keyword evidence="1" id="KW-0472">Membrane</keyword>
<dbReference type="AlphaFoldDB" id="A0A6M0Q844"/>
<feature type="transmembrane region" description="Helical" evidence="1">
    <location>
        <begin position="47"/>
        <end position="67"/>
    </location>
</feature>
<keyword evidence="3" id="KW-1185">Reference proteome</keyword>
<accession>A0A6M0Q844</accession>
<evidence type="ECO:0000313" key="2">
    <source>
        <dbReference type="EMBL" id="NEY72447.1"/>
    </source>
</evidence>
<dbReference type="RefSeq" id="WP_163179889.1">
    <property type="nucleotide sequence ID" value="NZ_JAAIWM010000003.1"/>
</dbReference>
<dbReference type="Proteomes" id="UP000481043">
    <property type="component" value="Unassembled WGS sequence"/>
</dbReference>
<dbReference type="EMBL" id="JAAIWM010000003">
    <property type="protein sequence ID" value="NEY72447.1"/>
    <property type="molecule type" value="Genomic_DNA"/>
</dbReference>
<proteinExistence type="predicted"/>
<keyword evidence="1" id="KW-0812">Transmembrane</keyword>
<name>A0A6M0Q844_9BACI</name>
<reference evidence="2 3" key="1">
    <citation type="submission" date="2020-02" db="EMBL/GenBank/DDBJ databases">
        <title>Bacillus aquiflavi sp. nov., isolated from yellow water of strong flavor Chinese baijiu in Yibin region of China.</title>
        <authorList>
            <person name="Xie J."/>
        </authorList>
    </citation>
    <scope>NUCLEOTIDE SEQUENCE [LARGE SCALE GENOMIC DNA]</scope>
    <source>
        <strain evidence="2 3">SA4</strain>
    </source>
</reference>
<evidence type="ECO:0000313" key="3">
    <source>
        <dbReference type="Proteomes" id="UP000481043"/>
    </source>
</evidence>
<gene>
    <name evidence="2" type="ORF">G4D63_11985</name>
</gene>
<comment type="caution">
    <text evidence="2">The sequence shown here is derived from an EMBL/GenBank/DDBJ whole genome shotgun (WGS) entry which is preliminary data.</text>
</comment>
<keyword evidence="1" id="KW-1133">Transmembrane helix</keyword>
<organism evidence="2 3">
    <name type="scientific">Bacillus mesophilus</name>
    <dbReference type="NCBI Taxonomy" id="1808955"/>
    <lineage>
        <taxon>Bacteria</taxon>
        <taxon>Bacillati</taxon>
        <taxon>Bacillota</taxon>
        <taxon>Bacilli</taxon>
        <taxon>Bacillales</taxon>
        <taxon>Bacillaceae</taxon>
        <taxon>Bacillus</taxon>
    </lineage>
</organism>
<sequence>MSSKKVSKPFEENFQELNSISLSLQDQEEMRRWLHKKIQQPTFFSRFRSIVPATATIAVLTIAFFMFTTSEGTLKESTFSQGEKSSSSSAAIDVKEQETISRIENLYNLTLENYQSAENLKGTTAFRELQSILSTKDIRPSMFVKMPIQETRSAPAYIFWEDERGSFLYTIEHNNKEWNVRTLTHINESGTKEVTDIAIDFKHIDSILKGYAVNMSASDEYQASSIDNGSMEMIIDENKTITIDVSDQQIKINSFDKEFKLDFKNKPLFNKLVGTEASSLGFLEVVEEQGISTYVIDHKQNNILKLENHASTPIYDTVHKVYYVVAGDAGKEYVTTFKDGQVQPRITSKHHNIVSIIPSGNGKYVDYLVETTEPNSYKLMRYSLETNKETELLNLNMQEMKYLVHQYLNQPLSEISNRLVHELY</sequence>
<evidence type="ECO:0000256" key="1">
    <source>
        <dbReference type="SAM" id="Phobius"/>
    </source>
</evidence>